<name>A0A072P2S8_SCHAZ</name>
<accession>A0A072P2S8</accession>
<dbReference type="PATRIC" id="fig|1348973.3.peg.778"/>
<organism evidence="1 2">
    <name type="scientific">Schinkia azotoformans MEV2011</name>
    <dbReference type="NCBI Taxonomy" id="1348973"/>
    <lineage>
        <taxon>Bacteria</taxon>
        <taxon>Bacillati</taxon>
        <taxon>Bacillota</taxon>
        <taxon>Bacilli</taxon>
        <taxon>Bacillales</taxon>
        <taxon>Bacillaceae</taxon>
        <taxon>Calidifontibacillus/Schinkia group</taxon>
        <taxon>Schinkia</taxon>
    </lineage>
</organism>
<protein>
    <submittedName>
        <fullName evidence="1">Uncharacterized protein</fullName>
    </submittedName>
</protein>
<evidence type="ECO:0000313" key="2">
    <source>
        <dbReference type="Proteomes" id="UP000027936"/>
    </source>
</evidence>
<dbReference type="EMBL" id="JJRY01000002">
    <property type="protein sequence ID" value="KEF39785.1"/>
    <property type="molecule type" value="Genomic_DNA"/>
</dbReference>
<dbReference type="Proteomes" id="UP000027936">
    <property type="component" value="Unassembled WGS sequence"/>
</dbReference>
<proteinExistence type="predicted"/>
<dbReference type="GeneID" id="89470458"/>
<evidence type="ECO:0000313" key="1">
    <source>
        <dbReference type="EMBL" id="KEF39785.1"/>
    </source>
</evidence>
<reference evidence="1 2" key="1">
    <citation type="submission" date="2014-04" db="EMBL/GenBank/DDBJ databases">
        <title>Draft genome sequence of Bacillus azotoformans MEV2011, a (co-) denitrifying strain unable to grow in the presence of oxygen.</title>
        <authorList>
            <person name="Nielsen M."/>
            <person name="Schreiber L."/>
            <person name="Finster K."/>
            <person name="Schramm A."/>
        </authorList>
    </citation>
    <scope>NUCLEOTIDE SEQUENCE [LARGE SCALE GENOMIC DNA]</scope>
    <source>
        <strain evidence="1 2">MEV2011</strain>
    </source>
</reference>
<dbReference type="AlphaFoldDB" id="A0A072P2S8"/>
<dbReference type="OrthoDB" id="2475018at2"/>
<comment type="caution">
    <text evidence="1">The sequence shown here is derived from an EMBL/GenBank/DDBJ whole genome shotgun (WGS) entry which is preliminary data.</text>
</comment>
<gene>
    <name evidence="1" type="ORF">M670_00807</name>
</gene>
<dbReference type="RefSeq" id="WP_003331486.1">
    <property type="nucleotide sequence ID" value="NZ_JJRY01000002.1"/>
</dbReference>
<sequence length="89" mass="10347">MSLNLDDVKKAFLDCEFPFYKSLEVEENKAVCTLYSIKSDFYSTIMMELSSYEKLIHQISIELIKFRSNEMLINQTAQTQAESIAIHLD</sequence>